<feature type="region of interest" description="Disordered" evidence="1">
    <location>
        <begin position="1"/>
        <end position="64"/>
    </location>
</feature>
<gene>
    <name evidence="2" type="ORF">LQG66_28410</name>
</gene>
<dbReference type="Proteomes" id="UP001431010">
    <property type="component" value="Chromosome"/>
</dbReference>
<proteinExistence type="predicted"/>
<evidence type="ECO:0000313" key="3">
    <source>
        <dbReference type="Proteomes" id="UP001431010"/>
    </source>
</evidence>
<name>A0ABY3R7J7_9BRAD</name>
<reference evidence="2" key="1">
    <citation type="journal article" date="2024" name="Antonie Van Leeuwenhoek">
        <title>Bradyrhizobium ontarionense sp. nov., a novel bacterial symbiont isolated from Aeschynomene indica (Indian jointvetch), harbours photosynthesis, nitrogen fixation and nitrous oxide (N2O) reductase genes.</title>
        <authorList>
            <person name="Bromfield E.S.P."/>
            <person name="Cloutier S."/>
        </authorList>
    </citation>
    <scope>NUCLEOTIDE SEQUENCE</scope>
    <source>
        <strain evidence="2">A19</strain>
    </source>
</reference>
<keyword evidence="3" id="KW-1185">Reference proteome</keyword>
<dbReference type="EMBL" id="CP088156">
    <property type="protein sequence ID" value="UFZ03133.1"/>
    <property type="molecule type" value="Genomic_DNA"/>
</dbReference>
<protein>
    <submittedName>
        <fullName evidence="2">Uncharacterized protein</fullName>
    </submittedName>
</protein>
<evidence type="ECO:0000313" key="2">
    <source>
        <dbReference type="EMBL" id="UFZ03133.1"/>
    </source>
</evidence>
<accession>A0ABY3R7J7</accession>
<evidence type="ECO:0000256" key="1">
    <source>
        <dbReference type="SAM" id="MobiDB-lite"/>
    </source>
</evidence>
<organism evidence="2 3">
    <name type="scientific">Bradyrhizobium ontarionense</name>
    <dbReference type="NCBI Taxonomy" id="2898149"/>
    <lineage>
        <taxon>Bacteria</taxon>
        <taxon>Pseudomonadati</taxon>
        <taxon>Pseudomonadota</taxon>
        <taxon>Alphaproteobacteria</taxon>
        <taxon>Hyphomicrobiales</taxon>
        <taxon>Nitrobacteraceae</taxon>
        <taxon>Bradyrhizobium</taxon>
    </lineage>
</organism>
<sequence length="64" mass="7322">MLHRKPASRAILEANRLFKPAEPKPTEYAEGQKAFQDNRERLRSERLARTNAVAGDTSLQRRSS</sequence>
<feature type="compositionally biased region" description="Basic and acidic residues" evidence="1">
    <location>
        <begin position="36"/>
        <end position="48"/>
    </location>
</feature>
<dbReference type="RefSeq" id="WP_231319157.1">
    <property type="nucleotide sequence ID" value="NZ_CP088156.1"/>
</dbReference>